<keyword evidence="1" id="KW-0547">Nucleotide-binding</keyword>
<dbReference type="InterPro" id="IPR010285">
    <property type="entry name" value="DNA_helicase_pif1-like_DEAD"/>
</dbReference>
<dbReference type="GO" id="GO:0006310">
    <property type="term" value="P:DNA recombination"/>
    <property type="evidence" value="ECO:0007669"/>
    <property type="project" value="UniProtKB-KW"/>
</dbReference>
<sequence length="340" mass="38722">MRSATRRLCPMFFLCPHFLQPKPRPHLRACLLLIGNRQRRRSMGRRDDEVAELPVVSSPFLTTQREFDQGATEAEAQGDQRPMQALDAALLHLSSFCVYCSLRLHKQQLVLPSPWDLLVVEKSEPLVVCGVPLPLREGRKIVFPMLVMQILTRAVILKANQRRDGRRAAEFAAIGFIKREVNMVGFCTVDFAKLRRELSYDDILLILFSLFSLILMHYRRVPQMRFLLDKACLVLWDEAPMVRCHCFEALDRIFRDILAVYDSSRSLFPLRGKVVVVSGDFKQVLPVMQEGAKTGIIGASLVMSPLWRHIKVLKLHINTSLALVAIGASLESREELAEFA</sequence>
<keyword evidence="1" id="KW-0378">Hydrolase</keyword>
<organism evidence="3">
    <name type="scientific">Aegilops tauschii</name>
    <name type="common">Tausch's goatgrass</name>
    <name type="synonym">Aegilops squarrosa</name>
    <dbReference type="NCBI Taxonomy" id="37682"/>
    <lineage>
        <taxon>Eukaryota</taxon>
        <taxon>Viridiplantae</taxon>
        <taxon>Streptophyta</taxon>
        <taxon>Embryophyta</taxon>
        <taxon>Tracheophyta</taxon>
        <taxon>Spermatophyta</taxon>
        <taxon>Magnoliopsida</taxon>
        <taxon>Liliopsida</taxon>
        <taxon>Poales</taxon>
        <taxon>Poaceae</taxon>
        <taxon>BOP clade</taxon>
        <taxon>Pooideae</taxon>
        <taxon>Triticodae</taxon>
        <taxon>Triticeae</taxon>
        <taxon>Triticinae</taxon>
        <taxon>Aegilops</taxon>
    </lineage>
</organism>
<dbReference type="GO" id="GO:0016787">
    <property type="term" value="F:hydrolase activity"/>
    <property type="evidence" value="ECO:0007669"/>
    <property type="project" value="UniProtKB-KW"/>
</dbReference>
<keyword evidence="1" id="KW-0234">DNA repair</keyword>
<name>M8CLF3_AEGTA</name>
<evidence type="ECO:0000313" key="3">
    <source>
        <dbReference type="EnsemblPlants" id="EMT24241"/>
    </source>
</evidence>
<proteinExistence type="inferred from homology"/>
<comment type="cofactor">
    <cofactor evidence="1">
        <name>Mg(2+)</name>
        <dbReference type="ChEBI" id="CHEBI:18420"/>
    </cofactor>
</comment>
<keyword evidence="1" id="KW-0347">Helicase</keyword>
<accession>M8CLF3</accession>
<evidence type="ECO:0000259" key="2">
    <source>
        <dbReference type="Pfam" id="PF05970"/>
    </source>
</evidence>
<dbReference type="Gene3D" id="3.40.50.300">
    <property type="entry name" value="P-loop containing nucleotide triphosphate hydrolases"/>
    <property type="match status" value="1"/>
</dbReference>
<reference evidence="3" key="1">
    <citation type="submission" date="2015-06" db="UniProtKB">
        <authorList>
            <consortium name="EnsemblPlants"/>
        </authorList>
    </citation>
    <scope>IDENTIFICATION</scope>
</reference>
<keyword evidence="1" id="KW-0233">DNA recombination</keyword>
<feature type="domain" description="DNA helicase Pif1-like DEAD-box helicase" evidence="2">
    <location>
        <begin position="219"/>
        <end position="339"/>
    </location>
</feature>
<evidence type="ECO:0000256" key="1">
    <source>
        <dbReference type="RuleBase" id="RU363044"/>
    </source>
</evidence>
<dbReference type="AlphaFoldDB" id="M8CLF3"/>
<comment type="similarity">
    <text evidence="1">Belongs to the helicase family.</text>
</comment>
<dbReference type="InterPro" id="IPR027417">
    <property type="entry name" value="P-loop_NTPase"/>
</dbReference>
<dbReference type="PANTHER" id="PTHR10492">
    <property type="match status" value="1"/>
</dbReference>
<dbReference type="GO" id="GO:0006281">
    <property type="term" value="P:DNA repair"/>
    <property type="evidence" value="ECO:0007669"/>
    <property type="project" value="UniProtKB-KW"/>
</dbReference>
<comment type="catalytic activity">
    <reaction evidence="1">
        <text>ATP + H2O = ADP + phosphate + H(+)</text>
        <dbReference type="Rhea" id="RHEA:13065"/>
        <dbReference type="ChEBI" id="CHEBI:15377"/>
        <dbReference type="ChEBI" id="CHEBI:15378"/>
        <dbReference type="ChEBI" id="CHEBI:30616"/>
        <dbReference type="ChEBI" id="CHEBI:43474"/>
        <dbReference type="ChEBI" id="CHEBI:456216"/>
        <dbReference type="EC" id="5.6.2.3"/>
    </reaction>
</comment>
<dbReference type="EC" id="5.6.2.3" evidence="1"/>
<dbReference type="GO" id="GO:0043139">
    <property type="term" value="F:5'-3' DNA helicase activity"/>
    <property type="evidence" value="ECO:0007669"/>
    <property type="project" value="UniProtKB-EC"/>
</dbReference>
<keyword evidence="1" id="KW-0067">ATP-binding</keyword>
<keyword evidence="1" id="KW-0227">DNA damage</keyword>
<dbReference type="GO" id="GO:0000723">
    <property type="term" value="P:telomere maintenance"/>
    <property type="evidence" value="ECO:0007669"/>
    <property type="project" value="InterPro"/>
</dbReference>
<dbReference type="EnsemblPlants" id="EMT24241">
    <property type="protein sequence ID" value="EMT24241"/>
    <property type="gene ID" value="F775_23839"/>
</dbReference>
<protein>
    <recommendedName>
        <fullName evidence="1">ATP-dependent DNA helicase</fullName>
        <ecNumber evidence="1">5.6.2.3</ecNumber>
    </recommendedName>
</protein>
<dbReference type="Pfam" id="PF05970">
    <property type="entry name" value="PIF1"/>
    <property type="match status" value="1"/>
</dbReference>
<dbReference type="PANTHER" id="PTHR10492:SF97">
    <property type="entry name" value="ATP-DEPENDENT DNA HELICASE"/>
    <property type="match status" value="1"/>
</dbReference>
<dbReference type="GO" id="GO:0005524">
    <property type="term" value="F:ATP binding"/>
    <property type="evidence" value="ECO:0007669"/>
    <property type="project" value="UniProtKB-KW"/>
</dbReference>